<dbReference type="Gene3D" id="3.40.50.170">
    <property type="entry name" value="Formyl transferase, N-terminal domain"/>
    <property type="match status" value="1"/>
</dbReference>
<dbReference type="EMBL" id="JASCZI010185588">
    <property type="protein sequence ID" value="MED6190537.1"/>
    <property type="molecule type" value="Genomic_DNA"/>
</dbReference>
<evidence type="ECO:0000256" key="4">
    <source>
        <dbReference type="ARBA" id="ARBA00022755"/>
    </source>
</evidence>
<comment type="caution">
    <text evidence="6">The sequence shown here is derived from an EMBL/GenBank/DDBJ whole genome shotgun (WGS) entry which is preliminary data.</text>
</comment>
<name>A0ABU6WXH2_9FABA</name>
<evidence type="ECO:0000313" key="6">
    <source>
        <dbReference type="EMBL" id="MED6190537.1"/>
    </source>
</evidence>
<dbReference type="SUPFAM" id="SSF53328">
    <property type="entry name" value="Formyltransferase"/>
    <property type="match status" value="1"/>
</dbReference>
<comment type="pathway">
    <text evidence="1">Purine metabolism; IMP biosynthesis via de novo pathway; N(2)-formyl-N(1)-(5-phospho-D-ribosyl)glycinamide from N(1)-(5-phospho-D-ribosyl)glycinamide (10-formyl THF route): step 1/1.</text>
</comment>
<dbReference type="PANTHER" id="PTHR43369">
    <property type="entry name" value="PHOSPHORIBOSYLGLYCINAMIDE FORMYLTRANSFERASE"/>
    <property type="match status" value="1"/>
</dbReference>
<dbReference type="EC" id="2.1.2.2" evidence="2"/>
<accession>A0ABU6WXH2</accession>
<keyword evidence="4" id="KW-0658">Purine biosynthesis</keyword>
<proteinExistence type="predicted"/>
<evidence type="ECO:0000313" key="7">
    <source>
        <dbReference type="Proteomes" id="UP001341840"/>
    </source>
</evidence>
<dbReference type="InterPro" id="IPR036477">
    <property type="entry name" value="Formyl_transf_N_sf"/>
</dbReference>
<feature type="non-terminal residue" evidence="6">
    <location>
        <position position="1"/>
    </location>
</feature>
<sequence>PTIHFVDEHYDTGRILAQRAVRVLANDIAEELATRILKEEHRLYVETVEALCEERIVWRDDDIPLIRSKDNPNEFS</sequence>
<evidence type="ECO:0000256" key="2">
    <source>
        <dbReference type="ARBA" id="ARBA00012254"/>
    </source>
</evidence>
<dbReference type="GO" id="GO:0004644">
    <property type="term" value="F:phosphoribosylglycinamide formyltransferase activity"/>
    <property type="evidence" value="ECO:0007669"/>
    <property type="project" value="UniProtKB-EC"/>
</dbReference>
<evidence type="ECO:0000256" key="3">
    <source>
        <dbReference type="ARBA" id="ARBA00022679"/>
    </source>
</evidence>
<dbReference type="Proteomes" id="UP001341840">
    <property type="component" value="Unassembled WGS sequence"/>
</dbReference>
<evidence type="ECO:0000256" key="1">
    <source>
        <dbReference type="ARBA" id="ARBA00005054"/>
    </source>
</evidence>
<keyword evidence="7" id="KW-1185">Reference proteome</keyword>
<dbReference type="InterPro" id="IPR002376">
    <property type="entry name" value="Formyl_transf_N"/>
</dbReference>
<protein>
    <recommendedName>
        <fullName evidence="2">phosphoribosylglycinamide formyltransferase 1</fullName>
        <ecNumber evidence="2">2.1.2.2</ecNumber>
    </recommendedName>
</protein>
<reference evidence="6 7" key="1">
    <citation type="journal article" date="2023" name="Plants (Basel)">
        <title>Bridging the Gap: Combining Genomics and Transcriptomics Approaches to Understand Stylosanthes scabra, an Orphan Legume from the Brazilian Caatinga.</title>
        <authorList>
            <person name="Ferreira-Neto J.R.C."/>
            <person name="da Silva M.D."/>
            <person name="Binneck E."/>
            <person name="de Melo N.F."/>
            <person name="da Silva R.H."/>
            <person name="de Melo A.L.T.M."/>
            <person name="Pandolfi V."/>
            <person name="Bustamante F.O."/>
            <person name="Brasileiro-Vidal A.C."/>
            <person name="Benko-Iseppon A.M."/>
        </authorList>
    </citation>
    <scope>NUCLEOTIDE SEQUENCE [LARGE SCALE GENOMIC DNA]</scope>
    <source>
        <tissue evidence="6">Leaves</tissue>
    </source>
</reference>
<feature type="domain" description="Formyl transferase N-terminal" evidence="5">
    <location>
        <begin position="2"/>
        <end position="48"/>
    </location>
</feature>
<gene>
    <name evidence="6" type="primary">PUR3_4</name>
    <name evidence="6" type="ORF">PIB30_106838</name>
</gene>
<dbReference type="PANTHER" id="PTHR43369:SF2">
    <property type="entry name" value="PHOSPHORIBOSYLGLYCINAMIDE FORMYLTRANSFERASE"/>
    <property type="match status" value="1"/>
</dbReference>
<keyword evidence="3 6" id="KW-0808">Transferase</keyword>
<dbReference type="Pfam" id="PF00551">
    <property type="entry name" value="Formyl_trans_N"/>
    <property type="match status" value="1"/>
</dbReference>
<evidence type="ECO:0000259" key="5">
    <source>
        <dbReference type="Pfam" id="PF00551"/>
    </source>
</evidence>
<organism evidence="6 7">
    <name type="scientific">Stylosanthes scabra</name>
    <dbReference type="NCBI Taxonomy" id="79078"/>
    <lineage>
        <taxon>Eukaryota</taxon>
        <taxon>Viridiplantae</taxon>
        <taxon>Streptophyta</taxon>
        <taxon>Embryophyta</taxon>
        <taxon>Tracheophyta</taxon>
        <taxon>Spermatophyta</taxon>
        <taxon>Magnoliopsida</taxon>
        <taxon>eudicotyledons</taxon>
        <taxon>Gunneridae</taxon>
        <taxon>Pentapetalae</taxon>
        <taxon>rosids</taxon>
        <taxon>fabids</taxon>
        <taxon>Fabales</taxon>
        <taxon>Fabaceae</taxon>
        <taxon>Papilionoideae</taxon>
        <taxon>50 kb inversion clade</taxon>
        <taxon>dalbergioids sensu lato</taxon>
        <taxon>Dalbergieae</taxon>
        <taxon>Pterocarpus clade</taxon>
        <taxon>Stylosanthes</taxon>
    </lineage>
</organism>